<sequence length="409" mass="43676">MRKQLINAALATGFAFAALSCSKTNTTDPTPGQTSYVLGMGVTSNGTTTNYVVKATDLLTGKISPVGNGLTLAGYRDFSQGNNTVFAIGGFEQANVNGVTQDANGQLNVSGTATFDRAADDIQQVDNNQMLALEYPSKANGNSARWYFVDINSKAITKNLSTPLAPLVAGGDNPVYSGMVVRGNQLFVSNLHFDALFNTNHTDTNYVAVYTYPEIKFEKLITDTRTGPTGAWQTKNGLFKTESGDIYSMSSSNISNGYSKSTKPGGFLRIKNGETVFDQTYFFNTDKLGGKISHMKYIGNGLVFATISTIATQTADDRWGDKSLKMAIIDVVNQKITDVKPETGTAASLVHNGNGGRSFPVLIDGSKVYYPITGADGATFIYQIDVPTATAKKGAEVQASFVGGIFKVQ</sequence>
<dbReference type="RefSeq" id="WP_190888326.1">
    <property type="nucleotide sequence ID" value="NZ_JACWZY010000015.1"/>
</dbReference>
<protein>
    <submittedName>
        <fullName evidence="2">DUF4374 domain-containing protein</fullName>
    </submittedName>
</protein>
<reference evidence="2" key="1">
    <citation type="submission" date="2020-09" db="EMBL/GenBank/DDBJ databases">
        <authorList>
            <person name="Kim M.K."/>
        </authorList>
    </citation>
    <scope>NUCLEOTIDE SEQUENCE</scope>
    <source>
        <strain evidence="2">BT702</strain>
    </source>
</reference>
<dbReference type="AlphaFoldDB" id="A0A926Y2F2"/>
<dbReference type="Pfam" id="PF14298">
    <property type="entry name" value="DUF4374"/>
    <property type="match status" value="1"/>
</dbReference>
<proteinExistence type="predicted"/>
<evidence type="ECO:0000313" key="3">
    <source>
        <dbReference type="Proteomes" id="UP000598820"/>
    </source>
</evidence>
<keyword evidence="1" id="KW-0732">Signal</keyword>
<evidence type="ECO:0000313" key="2">
    <source>
        <dbReference type="EMBL" id="MBD2702468.1"/>
    </source>
</evidence>
<feature type="signal peptide" evidence="1">
    <location>
        <begin position="1"/>
        <end position="17"/>
    </location>
</feature>
<feature type="chain" id="PRO_5036735003" evidence="1">
    <location>
        <begin position="18"/>
        <end position="409"/>
    </location>
</feature>
<dbReference type="Proteomes" id="UP000598820">
    <property type="component" value="Unassembled WGS sequence"/>
</dbReference>
<gene>
    <name evidence="2" type="ORF">IC229_17600</name>
</gene>
<dbReference type="EMBL" id="JACWZY010000015">
    <property type="protein sequence ID" value="MBD2702468.1"/>
    <property type="molecule type" value="Genomic_DNA"/>
</dbReference>
<evidence type="ECO:0000256" key="1">
    <source>
        <dbReference type="SAM" id="SignalP"/>
    </source>
</evidence>
<keyword evidence="3" id="KW-1185">Reference proteome</keyword>
<dbReference type="InterPro" id="IPR025401">
    <property type="entry name" value="DUF4374"/>
</dbReference>
<organism evidence="2 3">
    <name type="scientific">Spirosoma profusum</name>
    <dbReference type="NCBI Taxonomy" id="2771354"/>
    <lineage>
        <taxon>Bacteria</taxon>
        <taxon>Pseudomonadati</taxon>
        <taxon>Bacteroidota</taxon>
        <taxon>Cytophagia</taxon>
        <taxon>Cytophagales</taxon>
        <taxon>Cytophagaceae</taxon>
        <taxon>Spirosoma</taxon>
    </lineage>
</organism>
<accession>A0A926Y2F2</accession>
<name>A0A926Y2F2_9BACT</name>
<comment type="caution">
    <text evidence="2">The sequence shown here is derived from an EMBL/GenBank/DDBJ whole genome shotgun (WGS) entry which is preliminary data.</text>
</comment>
<dbReference type="PROSITE" id="PS51257">
    <property type="entry name" value="PROKAR_LIPOPROTEIN"/>
    <property type="match status" value="1"/>
</dbReference>